<evidence type="ECO:0000313" key="21">
    <source>
        <dbReference type="Proteomes" id="UP000182888"/>
    </source>
</evidence>
<dbReference type="InterPro" id="IPR038009">
    <property type="entry name" value="GlmU_C_LbH"/>
</dbReference>
<evidence type="ECO:0000256" key="11">
    <source>
        <dbReference type="ARBA" id="ARBA00022984"/>
    </source>
</evidence>
<dbReference type="GO" id="GO:0009245">
    <property type="term" value="P:lipid A biosynthetic process"/>
    <property type="evidence" value="ECO:0007669"/>
    <property type="project" value="UniProtKB-UniRule"/>
</dbReference>
<evidence type="ECO:0000313" key="20">
    <source>
        <dbReference type="EMBL" id="CDX59588.1"/>
    </source>
</evidence>
<feature type="binding site" evidence="18">
    <location>
        <position position="366"/>
    </location>
    <ligand>
        <name>acetyl-CoA</name>
        <dbReference type="ChEBI" id="CHEBI:57288"/>
    </ligand>
</feature>
<feature type="binding site" evidence="18">
    <location>
        <position position="337"/>
    </location>
    <ligand>
        <name>UDP-N-acetyl-alpha-D-glucosamine</name>
        <dbReference type="ChEBI" id="CHEBI:57705"/>
    </ligand>
</feature>
<dbReference type="InterPro" id="IPR011004">
    <property type="entry name" value="Trimer_LpxA-like_sf"/>
</dbReference>
<evidence type="ECO:0000256" key="12">
    <source>
        <dbReference type="ARBA" id="ARBA00023268"/>
    </source>
</evidence>
<dbReference type="EC" id="2.3.1.157" evidence="18"/>
<dbReference type="Gene3D" id="2.160.10.10">
    <property type="entry name" value="Hexapeptide repeat proteins"/>
    <property type="match status" value="1"/>
</dbReference>
<dbReference type="EMBL" id="CCND01000020">
    <property type="protein sequence ID" value="CDX59588.1"/>
    <property type="molecule type" value="Genomic_DNA"/>
</dbReference>
<comment type="similarity">
    <text evidence="3 18">In the N-terminal section; belongs to the N-acetylglucosamine-1-phosphate uridyltransferase family.</text>
</comment>
<comment type="pathway">
    <text evidence="18">Nucleotide-sugar biosynthesis; UDP-N-acetyl-alpha-D-glucosamine biosynthesis; UDP-N-acetyl-alpha-D-glucosamine from N-acetyl-alpha-D-glucosamine 1-phosphate: step 1/1.</text>
</comment>
<sequence>MSQRSCLSVILAAGEGTRMKSAMPKVLHAIAGLPMVAHVVKAAEAAGATGLALVIGHGADEMRKAAQKFAPKAETFVQEKRLGTAHAVLAAREAISKGYDDILVMFGDTPLIDAGALAAARHKLADGVAVAVIGFRPPNPTGYGRLIEKGGRLVAIREEKDCSEAEKKIGFCNAGMMAVAGKHALRLLDKVGNKNAKGEFYLTDIVEIAGAEGLDVVATEAGFESALGINNRAELAEAEAIWQARRRREAMLSGVTLIAPETVYFSHDTEIGADTIVEPNVWFGPGVRIASGARIHAFSHIEGATIASNCDVGPFARLRPGADLRNKAKVGNFCEVKQATIEEGAKVNHLTYIGDARVGAAANIGAGTITCNYDGYSKFFTDIGEGAFVGSNSSLVAPVSIGRGGYIASGSVITESVPDDALAFGRARQKTIPGKGKELRERFASAAAARKKAAAE</sequence>
<dbReference type="SUPFAM" id="SSF53448">
    <property type="entry name" value="Nucleotide-diphospho-sugar transferases"/>
    <property type="match status" value="1"/>
</dbReference>
<feature type="region of interest" description="N-acetyltransferase" evidence="18">
    <location>
        <begin position="254"/>
        <end position="456"/>
    </location>
</feature>
<feature type="active site" description="Proton acceptor" evidence="18">
    <location>
        <position position="349"/>
    </location>
</feature>
<evidence type="ECO:0000256" key="8">
    <source>
        <dbReference type="ARBA" id="ARBA00022737"/>
    </source>
</evidence>
<evidence type="ECO:0000256" key="9">
    <source>
        <dbReference type="ARBA" id="ARBA00022842"/>
    </source>
</evidence>
<reference evidence="21" key="1">
    <citation type="submission" date="2014-08" db="EMBL/GenBank/DDBJ databases">
        <authorList>
            <person name="Edwards T."/>
        </authorList>
    </citation>
    <scope>NUCLEOTIDE SEQUENCE [LARGE SCALE GENOMIC DNA]</scope>
</reference>
<evidence type="ECO:0000256" key="3">
    <source>
        <dbReference type="ARBA" id="ARBA00007947"/>
    </source>
</evidence>
<comment type="pathway">
    <text evidence="18">Nucleotide-sugar biosynthesis; UDP-N-acetyl-alpha-D-glucosamine biosynthesis; N-acetyl-alpha-D-glucosamine 1-phosphate from alpha-D-glucosamine 6-phosphate (route II): step 2/2.</text>
</comment>
<organism evidence="20 21">
    <name type="scientific">Mesorhizobium plurifarium</name>
    <dbReference type="NCBI Taxonomy" id="69974"/>
    <lineage>
        <taxon>Bacteria</taxon>
        <taxon>Pseudomonadati</taxon>
        <taxon>Pseudomonadota</taxon>
        <taxon>Alphaproteobacteria</taxon>
        <taxon>Hyphomicrobiales</taxon>
        <taxon>Phyllobacteriaceae</taxon>
        <taxon>Mesorhizobium</taxon>
    </lineage>
</organism>
<feature type="binding site" evidence="18">
    <location>
        <begin position="83"/>
        <end position="84"/>
    </location>
    <ligand>
        <name>UDP-N-acetyl-alpha-D-glucosamine</name>
        <dbReference type="ChEBI" id="CHEBI:57705"/>
    </ligand>
</feature>
<dbReference type="GO" id="GO:0008360">
    <property type="term" value="P:regulation of cell shape"/>
    <property type="evidence" value="ECO:0007669"/>
    <property type="project" value="UniProtKB-KW"/>
</dbReference>
<dbReference type="GO" id="GO:0006048">
    <property type="term" value="P:UDP-N-acetylglucosamine biosynthetic process"/>
    <property type="evidence" value="ECO:0007669"/>
    <property type="project" value="UniProtKB-UniPathway"/>
</dbReference>
<evidence type="ECO:0000259" key="19">
    <source>
        <dbReference type="Pfam" id="PF12804"/>
    </source>
</evidence>
<keyword evidence="6 18" id="KW-0548">Nucleotidyltransferase</keyword>
<comment type="function">
    <text evidence="17 18">Catalyzes the last two sequential reactions in the de novo biosynthetic pathway for UDP-N-acetylglucosamine (UDP-GlcNAc). The C-terminal domain catalyzes the transfer of acetyl group from acetyl coenzyme A to glucosamine-1-phosphate (GlcN-1-P) to produce N-acetylglucosamine-1-phosphate (GlcNAc-1-P), which is converted into UDP-GlcNAc by the transfer of uridine 5-monophosphate (from uridine 5-triphosphate), a reaction catalyzed by the N-terminal domain.</text>
</comment>
<evidence type="ECO:0000256" key="14">
    <source>
        <dbReference type="ARBA" id="ARBA00023316"/>
    </source>
</evidence>
<comment type="cofactor">
    <cofactor evidence="18">
        <name>Mg(2+)</name>
        <dbReference type="ChEBI" id="CHEBI:18420"/>
    </cofactor>
    <text evidence="18">Binds 1 Mg(2+) ion per subunit.</text>
</comment>
<feature type="binding site" evidence="18">
    <location>
        <position position="352"/>
    </location>
    <ligand>
        <name>UDP-N-acetyl-alpha-D-glucosamine</name>
        <dbReference type="ChEBI" id="CHEBI:57705"/>
    </ligand>
</feature>
<feature type="binding site" evidence="18">
    <location>
        <position position="108"/>
    </location>
    <ligand>
        <name>Mg(2+)</name>
        <dbReference type="ChEBI" id="CHEBI:18420"/>
    </ligand>
</feature>
<evidence type="ECO:0000256" key="16">
    <source>
        <dbReference type="ARBA" id="ARBA00048493"/>
    </source>
</evidence>
<evidence type="ECO:0000256" key="2">
    <source>
        <dbReference type="ARBA" id="ARBA00007707"/>
    </source>
</evidence>
<feature type="binding site" evidence="18">
    <location>
        <begin position="372"/>
        <end position="373"/>
    </location>
    <ligand>
        <name>acetyl-CoA</name>
        <dbReference type="ChEBI" id="CHEBI:57288"/>
    </ligand>
</feature>
<dbReference type="UniPathway" id="UPA00113">
    <property type="reaction ID" value="UER00532"/>
</dbReference>
<dbReference type="InterPro" id="IPR025877">
    <property type="entry name" value="MobA-like_NTP_Trfase"/>
</dbReference>
<feature type="binding site" evidence="18">
    <location>
        <begin position="11"/>
        <end position="14"/>
    </location>
    <ligand>
        <name>UDP-N-acetyl-alpha-D-glucosamine</name>
        <dbReference type="ChEBI" id="CHEBI:57705"/>
    </ligand>
</feature>
<comment type="similarity">
    <text evidence="2 18">In the C-terminal section; belongs to the transferase hexapeptide repeat family.</text>
</comment>
<name>A0A0K2W2J0_MESPL</name>
<keyword evidence="14 18" id="KW-0961">Cell wall biogenesis/degradation</keyword>
<evidence type="ECO:0000256" key="7">
    <source>
        <dbReference type="ARBA" id="ARBA00022723"/>
    </source>
</evidence>
<feature type="domain" description="MobA-like NTP transferase" evidence="19">
    <location>
        <begin position="9"/>
        <end position="145"/>
    </location>
</feature>
<dbReference type="InterPro" id="IPR050065">
    <property type="entry name" value="GlmU-like"/>
</dbReference>
<comment type="subunit">
    <text evidence="18">Homotrimer.</text>
</comment>
<dbReference type="NCBIfam" id="NF010933">
    <property type="entry name" value="PRK14353.1"/>
    <property type="match status" value="1"/>
</dbReference>
<gene>
    <name evidence="18 20" type="primary">glmU</name>
    <name evidence="20" type="ORF">MPL1032_270028</name>
</gene>
<evidence type="ECO:0000256" key="17">
    <source>
        <dbReference type="ARBA" id="ARBA00049628"/>
    </source>
</evidence>
<dbReference type="InterPro" id="IPR001451">
    <property type="entry name" value="Hexapep"/>
</dbReference>
<dbReference type="EC" id="2.7.7.23" evidence="18"/>
<dbReference type="UniPathway" id="UPA00973"/>
<feature type="binding site" evidence="18">
    <location>
        <position position="144"/>
    </location>
    <ligand>
        <name>UDP-N-acetyl-alpha-D-glucosamine</name>
        <dbReference type="ChEBI" id="CHEBI:57705"/>
    </ligand>
</feature>
<dbReference type="InterPro" id="IPR005882">
    <property type="entry name" value="Bifunctional_GlmU"/>
</dbReference>
<dbReference type="GO" id="GO:0071555">
    <property type="term" value="P:cell wall organization"/>
    <property type="evidence" value="ECO:0007669"/>
    <property type="project" value="UniProtKB-KW"/>
</dbReference>
<keyword evidence="13 18" id="KW-0012">Acyltransferase</keyword>
<dbReference type="Gene3D" id="3.90.550.10">
    <property type="entry name" value="Spore Coat Polysaccharide Biosynthesis Protein SpsA, Chain A"/>
    <property type="match status" value="1"/>
</dbReference>
<feature type="binding site" evidence="18">
    <location>
        <position position="25"/>
    </location>
    <ligand>
        <name>UDP-N-acetyl-alpha-D-glucosamine</name>
        <dbReference type="ChEBI" id="CHEBI:57705"/>
    </ligand>
</feature>
<feature type="region of interest" description="Linker" evidence="18">
    <location>
        <begin position="233"/>
        <end position="253"/>
    </location>
</feature>
<feature type="binding site" evidence="18">
    <location>
        <position position="230"/>
    </location>
    <ligand>
        <name>Mg(2+)</name>
        <dbReference type="ChEBI" id="CHEBI:18420"/>
    </ligand>
</feature>
<dbReference type="SUPFAM" id="SSF51161">
    <property type="entry name" value="Trimeric LpxA-like enzymes"/>
    <property type="match status" value="1"/>
</dbReference>
<evidence type="ECO:0000256" key="13">
    <source>
        <dbReference type="ARBA" id="ARBA00023315"/>
    </source>
</evidence>
<dbReference type="NCBIfam" id="TIGR01173">
    <property type="entry name" value="glmU"/>
    <property type="match status" value="1"/>
</dbReference>
<keyword evidence="12 18" id="KW-0511">Multifunctional enzyme</keyword>
<feature type="binding site" evidence="18">
    <location>
        <position position="230"/>
    </location>
    <ligand>
        <name>UDP-N-acetyl-alpha-D-glucosamine</name>
        <dbReference type="ChEBI" id="CHEBI:57705"/>
    </ligand>
</feature>
<dbReference type="CDD" id="cd03353">
    <property type="entry name" value="LbH_GlmU_C"/>
    <property type="match status" value="1"/>
</dbReference>
<comment type="pathway">
    <text evidence="18">Bacterial outer membrane biogenesis; LPS lipid A biosynthesis.</text>
</comment>
<feature type="binding site" evidence="18">
    <location>
        <position position="426"/>
    </location>
    <ligand>
        <name>acetyl-CoA</name>
        <dbReference type="ChEBI" id="CHEBI:57288"/>
    </ligand>
</feature>
<feature type="binding site" evidence="18">
    <location>
        <position position="158"/>
    </location>
    <ligand>
        <name>UDP-N-acetyl-alpha-D-glucosamine</name>
        <dbReference type="ChEBI" id="CHEBI:57705"/>
    </ligand>
</feature>
<dbReference type="AlphaFoldDB" id="A0A0K2W2J0"/>
<accession>A0A0K2W2J0</accession>
<feature type="binding site" evidence="18">
    <location>
        <position position="363"/>
    </location>
    <ligand>
        <name>UDP-N-acetyl-alpha-D-glucosamine</name>
        <dbReference type="ChEBI" id="CHEBI:57705"/>
    </ligand>
</feature>
<keyword evidence="9 18" id="KW-0460">Magnesium</keyword>
<dbReference type="CDD" id="cd02540">
    <property type="entry name" value="GT2_GlmU_N_bac"/>
    <property type="match status" value="1"/>
</dbReference>
<feature type="binding site" evidence="18">
    <location>
        <position position="78"/>
    </location>
    <ligand>
        <name>UDP-N-acetyl-alpha-D-glucosamine</name>
        <dbReference type="ChEBI" id="CHEBI:57705"/>
    </ligand>
</feature>
<feature type="binding site" evidence="18">
    <location>
        <position position="319"/>
    </location>
    <ligand>
        <name>UDP-N-acetyl-alpha-D-glucosamine</name>
        <dbReference type="ChEBI" id="CHEBI:57705"/>
    </ligand>
</feature>
<dbReference type="Pfam" id="PF12804">
    <property type="entry name" value="NTP_transf_3"/>
    <property type="match status" value="1"/>
</dbReference>
<dbReference type="HAMAP" id="MF_01631">
    <property type="entry name" value="GlmU"/>
    <property type="match status" value="1"/>
</dbReference>
<dbReference type="GO" id="GO:0005737">
    <property type="term" value="C:cytoplasm"/>
    <property type="evidence" value="ECO:0007669"/>
    <property type="project" value="UniProtKB-SubCell"/>
</dbReference>
<protein>
    <recommendedName>
        <fullName evidence="18">Bifunctional protein GlmU</fullName>
    </recommendedName>
    <domain>
        <recommendedName>
            <fullName evidence="18">UDP-N-acetylglucosamine pyrophosphorylase</fullName>
            <ecNumber evidence="18">2.7.7.23</ecNumber>
        </recommendedName>
        <alternativeName>
            <fullName evidence="18">N-acetylglucosamine-1-phosphate uridyltransferase</fullName>
        </alternativeName>
    </domain>
    <domain>
        <recommendedName>
            <fullName evidence="18">Glucosamine-1-phosphate N-acetyltransferase</fullName>
            <ecNumber evidence="18">2.3.1.157</ecNumber>
        </recommendedName>
    </domain>
</protein>
<dbReference type="GO" id="GO:0003977">
    <property type="term" value="F:UDP-N-acetylglucosamine diphosphorylase activity"/>
    <property type="evidence" value="ECO:0007669"/>
    <property type="project" value="UniProtKB-UniRule"/>
</dbReference>
<feature type="region of interest" description="Pyrophosphorylase" evidence="18">
    <location>
        <begin position="1"/>
        <end position="232"/>
    </location>
</feature>
<evidence type="ECO:0000256" key="15">
    <source>
        <dbReference type="ARBA" id="ARBA00048247"/>
    </source>
</evidence>
<proteinExistence type="inferred from homology"/>
<comment type="catalytic activity">
    <reaction evidence="16 18">
        <text>N-acetyl-alpha-D-glucosamine 1-phosphate + UTP + H(+) = UDP-N-acetyl-alpha-D-glucosamine + diphosphate</text>
        <dbReference type="Rhea" id="RHEA:13509"/>
        <dbReference type="ChEBI" id="CHEBI:15378"/>
        <dbReference type="ChEBI" id="CHEBI:33019"/>
        <dbReference type="ChEBI" id="CHEBI:46398"/>
        <dbReference type="ChEBI" id="CHEBI:57705"/>
        <dbReference type="ChEBI" id="CHEBI:57776"/>
        <dbReference type="EC" id="2.7.7.23"/>
    </reaction>
</comment>
<comment type="catalytic activity">
    <reaction evidence="15 18">
        <text>alpha-D-glucosamine 1-phosphate + acetyl-CoA = N-acetyl-alpha-D-glucosamine 1-phosphate + CoA + H(+)</text>
        <dbReference type="Rhea" id="RHEA:13725"/>
        <dbReference type="ChEBI" id="CHEBI:15378"/>
        <dbReference type="ChEBI" id="CHEBI:57287"/>
        <dbReference type="ChEBI" id="CHEBI:57288"/>
        <dbReference type="ChEBI" id="CHEBI:57776"/>
        <dbReference type="ChEBI" id="CHEBI:58516"/>
        <dbReference type="EC" id="2.3.1.157"/>
    </reaction>
</comment>
<evidence type="ECO:0000256" key="1">
    <source>
        <dbReference type="ARBA" id="ARBA00004496"/>
    </source>
</evidence>
<dbReference type="Pfam" id="PF00132">
    <property type="entry name" value="Hexapep"/>
    <property type="match status" value="1"/>
</dbReference>
<feature type="binding site" evidence="18">
    <location>
        <position position="173"/>
    </location>
    <ligand>
        <name>UDP-N-acetyl-alpha-D-glucosamine</name>
        <dbReference type="ChEBI" id="CHEBI:57705"/>
    </ligand>
</feature>
<evidence type="ECO:0000256" key="18">
    <source>
        <dbReference type="HAMAP-Rule" id="MF_01631"/>
    </source>
</evidence>
<evidence type="ECO:0000256" key="4">
    <source>
        <dbReference type="ARBA" id="ARBA00022490"/>
    </source>
</evidence>
<dbReference type="GO" id="GO:0009252">
    <property type="term" value="P:peptidoglycan biosynthetic process"/>
    <property type="evidence" value="ECO:0007669"/>
    <property type="project" value="UniProtKB-UniRule"/>
</dbReference>
<dbReference type="InterPro" id="IPR029044">
    <property type="entry name" value="Nucleotide-diphossugar_trans"/>
</dbReference>
<dbReference type="GO" id="GO:0019134">
    <property type="term" value="F:glucosamine-1-phosphate N-acetyltransferase activity"/>
    <property type="evidence" value="ECO:0007669"/>
    <property type="project" value="UniProtKB-UniRule"/>
</dbReference>
<evidence type="ECO:0000256" key="5">
    <source>
        <dbReference type="ARBA" id="ARBA00022679"/>
    </source>
</evidence>
<dbReference type="GO" id="GO:0016020">
    <property type="term" value="C:membrane"/>
    <property type="evidence" value="ECO:0007669"/>
    <property type="project" value="GOC"/>
</dbReference>
<keyword evidence="11 18" id="KW-0573">Peptidoglycan synthesis</keyword>
<keyword evidence="4 18" id="KW-0963">Cytoplasm</keyword>
<keyword evidence="7 18" id="KW-0479">Metal-binding</keyword>
<keyword evidence="8 18" id="KW-0677">Repeat</keyword>
<comment type="caution">
    <text evidence="18">Lacks conserved residue(s) required for the propagation of feature annotation.</text>
</comment>
<feature type="binding site" evidence="18">
    <location>
        <position position="409"/>
    </location>
    <ligand>
        <name>acetyl-CoA</name>
        <dbReference type="ChEBI" id="CHEBI:57288"/>
    </ligand>
</feature>
<keyword evidence="5 18" id="KW-0808">Transferase</keyword>
<dbReference type="GO" id="GO:0000287">
    <property type="term" value="F:magnesium ion binding"/>
    <property type="evidence" value="ECO:0007669"/>
    <property type="project" value="UniProtKB-UniRule"/>
</dbReference>
<feature type="binding site" evidence="18">
    <location>
        <position position="391"/>
    </location>
    <ligand>
        <name>acetyl-CoA</name>
        <dbReference type="ChEBI" id="CHEBI:57288"/>
    </ligand>
</feature>
<evidence type="ECO:0000256" key="10">
    <source>
        <dbReference type="ARBA" id="ARBA00022960"/>
    </source>
</evidence>
<dbReference type="PANTHER" id="PTHR43584:SF3">
    <property type="entry name" value="BIFUNCTIONAL PROTEIN GLMU"/>
    <property type="match status" value="1"/>
</dbReference>
<dbReference type="PANTHER" id="PTHR43584">
    <property type="entry name" value="NUCLEOTIDYL TRANSFERASE"/>
    <property type="match status" value="1"/>
</dbReference>
<keyword evidence="10 18" id="KW-0133">Cell shape</keyword>
<dbReference type="Proteomes" id="UP000182888">
    <property type="component" value="Unassembled WGS sequence"/>
</dbReference>
<dbReference type="GO" id="GO:0000902">
    <property type="term" value="P:cell morphogenesis"/>
    <property type="evidence" value="ECO:0007669"/>
    <property type="project" value="UniProtKB-UniRule"/>
</dbReference>
<evidence type="ECO:0000256" key="6">
    <source>
        <dbReference type="ARBA" id="ARBA00022695"/>
    </source>
</evidence>
<comment type="subcellular location">
    <subcellularLocation>
        <location evidence="1 18">Cytoplasm</location>
    </subcellularLocation>
</comment>